<dbReference type="Proteomes" id="UP000007054">
    <property type="component" value="Chromosome"/>
</dbReference>
<dbReference type="Pfam" id="PF13200">
    <property type="entry name" value="DUF4015"/>
    <property type="match status" value="1"/>
</dbReference>
<dbReference type="KEGG" id="rch:RUM_19440"/>
<feature type="compositionally biased region" description="Polar residues" evidence="1">
    <location>
        <begin position="99"/>
        <end position="108"/>
    </location>
</feature>
<reference evidence="3" key="2">
    <citation type="submission" date="2010-03" db="EMBL/GenBank/DDBJ databases">
        <authorList>
            <person name="Pajon A."/>
        </authorList>
    </citation>
    <scope>NUCLEOTIDE SEQUENCE</scope>
    <source>
        <strain evidence="3">Type strain: 18P13</strain>
    </source>
</reference>
<keyword evidence="4" id="KW-1185">Reference proteome</keyword>
<name>D4LED7_RUMC1</name>
<dbReference type="InterPro" id="IPR025275">
    <property type="entry name" value="DUF4015"/>
</dbReference>
<evidence type="ECO:0000313" key="4">
    <source>
        <dbReference type="Proteomes" id="UP000007054"/>
    </source>
</evidence>
<organism evidence="3 4">
    <name type="scientific">Ruminococcus champanellensis (strain DSM 18848 / JCM 17042 / KCTC 15320 / 18P13)</name>
    <dbReference type="NCBI Taxonomy" id="213810"/>
    <lineage>
        <taxon>Bacteria</taxon>
        <taxon>Bacillati</taxon>
        <taxon>Bacillota</taxon>
        <taxon>Clostridia</taxon>
        <taxon>Eubacteriales</taxon>
        <taxon>Oscillospiraceae</taxon>
        <taxon>Ruminococcus</taxon>
    </lineage>
</organism>
<reference evidence="3" key="1">
    <citation type="submission" date="2010-03" db="EMBL/GenBank/DDBJ databases">
        <title>The genome sequence of Ruminococcus sp. 18P13.</title>
        <authorList>
            <consortium name="metaHIT consortium -- http://www.metahit.eu/"/>
            <person name="Pajon A."/>
            <person name="Turner K."/>
            <person name="Parkhill J."/>
            <person name="Bernalier A."/>
        </authorList>
    </citation>
    <scope>NUCLEOTIDE SEQUENCE [LARGE SCALE GENOMIC DNA]</scope>
    <source>
        <strain evidence="3">Type strain: 18P13</strain>
    </source>
</reference>
<dbReference type="GeneID" id="83156614"/>
<dbReference type="HOGENOM" id="CLU_645407_0_0_9"/>
<dbReference type="RefSeq" id="WP_015558888.1">
    <property type="nucleotide sequence ID" value="NC_021039.1"/>
</dbReference>
<feature type="region of interest" description="Disordered" evidence="1">
    <location>
        <begin position="63"/>
        <end position="108"/>
    </location>
</feature>
<dbReference type="PATRIC" id="fig|213810.4.peg.1844"/>
<evidence type="ECO:0000259" key="2">
    <source>
        <dbReference type="Pfam" id="PF13200"/>
    </source>
</evidence>
<gene>
    <name evidence="3" type="ordered locus">RUM_19440</name>
</gene>
<dbReference type="AlphaFoldDB" id="D4LED7"/>
<dbReference type="EMBL" id="FP929052">
    <property type="protein sequence ID" value="CBL17982.1"/>
    <property type="molecule type" value="Genomic_DNA"/>
</dbReference>
<accession>D4LED7</accession>
<dbReference type="BioCyc" id="RCHA213810:RUM_RS09435-MONOMER"/>
<proteinExistence type="predicted"/>
<dbReference type="STRING" id="213810.RUM_19440"/>
<evidence type="ECO:0000313" key="3">
    <source>
        <dbReference type="EMBL" id="CBL17982.1"/>
    </source>
</evidence>
<feature type="domain" description="DUF4015" evidence="2">
    <location>
        <begin position="153"/>
        <end position="306"/>
    </location>
</feature>
<sequence>MRRDPRGRKVYSRRGRQRNMFHTKHRFRSVLSVLLTMLMIGLLVVAGYLAAEPLSRLLHKWTGGTESTPDSSQTVTEPASEPTPTETVTTAKLTTTASDPETTSSVTTTGAVPAADIGLKSFEYVGRFLKEDALKSPEALDAALQEIPAGCCVIVPLKIEGGALLYQSQVKGAVASGACKDATLTIREIAESIQSHQLSAIAKLSLLDDAYYPTYDTTAGFLLEDGYSRWLDNKPEKGGKPWMSPFSDSAAAYLQALTAEIMQAGFQNILCTDLDYPHFYDTDLELLGSPVQSKQNRAEGLIRVLNGVHQTASQQGGGAMYTFSLYDALNRDAEALQPVMLNTPSAVVYIDPNSFRDSFWHNNQKISMSGLSMQEKLQVLMPIAQELCGDMHLIPCFRERSFRQQEQTQAEAWLRENGYTQYMFK</sequence>
<evidence type="ECO:0000256" key="1">
    <source>
        <dbReference type="SAM" id="MobiDB-lite"/>
    </source>
</evidence>
<feature type="compositionally biased region" description="Low complexity" evidence="1">
    <location>
        <begin position="74"/>
        <end position="98"/>
    </location>
</feature>
<feature type="compositionally biased region" description="Polar residues" evidence="1">
    <location>
        <begin position="64"/>
        <end position="73"/>
    </location>
</feature>
<protein>
    <recommendedName>
        <fullName evidence="2">DUF4015 domain-containing protein</fullName>
    </recommendedName>
</protein>